<dbReference type="SUPFAM" id="SSF56601">
    <property type="entry name" value="beta-lactamase/transpeptidase-like"/>
    <property type="match status" value="1"/>
</dbReference>
<reference evidence="3 4" key="1">
    <citation type="journal article" date="2017" name="Elife">
        <title>Extensive horizontal gene transfer in cheese-associated bacteria.</title>
        <authorList>
            <person name="Bonham K.S."/>
            <person name="Wolfe B.E."/>
            <person name="Dutton R.J."/>
        </authorList>
    </citation>
    <scope>NUCLEOTIDE SEQUENCE [LARGE SCALE GENOMIC DNA]</scope>
    <source>
        <strain evidence="3 4">900_6</strain>
    </source>
</reference>
<keyword evidence="3" id="KW-0378">Hydrolase</keyword>
<dbReference type="InterPro" id="IPR012338">
    <property type="entry name" value="Beta-lactam/transpept-like"/>
</dbReference>
<feature type="compositionally biased region" description="Pro residues" evidence="1">
    <location>
        <begin position="47"/>
        <end position="56"/>
    </location>
</feature>
<feature type="compositionally biased region" description="Pro residues" evidence="1">
    <location>
        <begin position="73"/>
        <end position="82"/>
    </location>
</feature>
<dbReference type="Pfam" id="PF00144">
    <property type="entry name" value="Beta-lactamase"/>
    <property type="match status" value="1"/>
</dbReference>
<feature type="region of interest" description="Disordered" evidence="1">
    <location>
        <begin position="575"/>
        <end position="620"/>
    </location>
</feature>
<dbReference type="InterPro" id="IPR001466">
    <property type="entry name" value="Beta-lactam-related"/>
</dbReference>
<dbReference type="PANTHER" id="PTHR43283">
    <property type="entry name" value="BETA-LACTAMASE-RELATED"/>
    <property type="match status" value="1"/>
</dbReference>
<evidence type="ECO:0000313" key="4">
    <source>
        <dbReference type="Proteomes" id="UP000217720"/>
    </source>
</evidence>
<dbReference type="AlphaFoldDB" id="A0A2A3ZHP8"/>
<sequence length="666" mass="68291">MADGDKTLPGSPDEPGKRRFGALSGNTKGIKPAAAQTEQTGDNAASPVPPAAPVPPAGSADHVPAVELQADPTEPPADPAQLPPEAGDVPAGPAGAENGRGTTEPPSAVDPTAEPQDIAGLPPLPRAGDLTSASEDAIVDPSEAILERIDLDSWKWPEYFAFSLTRMEEIFPVGGIPRGIGPVRELVTEENDFRPLPIDREKWSGADEKWSTVGDVLANTFTDAWMVSRDGIALEEEYAWPMKPARQHMLFSISKSIVSAVIGALTDAGLLSPDDLVTTRVPALAESGYAGATIRDLLDMRSGIKFSEEYLKEGSEIRALFEAVDFAPRTATSANGIKDFLKGLTSEREHGGAYVYRSCETDVLAWICEAVVGQPFSVIASEYVWSKIGAAHAAQVCQDRWGGSIADGAISTTLRDLTRFGEMIARGGTTAEGVRVLSGQWIDDIFTGAADSAQVFADSPSGQSYPGGMYRSQFWVPSASRDVVIGIGIHGQMLYIDRATQTVGVKLSSDPQPVSLAQQHGTLAMFEAIAEAVPPKSESAATSPVASAAEPVNDVGTAAPSAPVPNTFAVAASTPAPGAAAPNAAAPNDSAPSAAAPGAAAPNAAAPNAAAPTSAAPTSAAPNASAANVAVPSAAAAGSVIPNVAAPAAAAPSIAPQPYVAQPGII</sequence>
<protein>
    <submittedName>
        <fullName evidence="3">Serine hydrolase</fullName>
    </submittedName>
</protein>
<proteinExistence type="predicted"/>
<dbReference type="GO" id="GO:0016787">
    <property type="term" value="F:hydrolase activity"/>
    <property type="evidence" value="ECO:0007669"/>
    <property type="project" value="UniProtKB-KW"/>
</dbReference>
<dbReference type="EMBL" id="NRGO01000004">
    <property type="protein sequence ID" value="PCC51522.1"/>
    <property type="molecule type" value="Genomic_DNA"/>
</dbReference>
<feature type="region of interest" description="Disordered" evidence="1">
    <location>
        <begin position="1"/>
        <end position="135"/>
    </location>
</feature>
<organism evidence="3 4">
    <name type="scientific">Brevibacterium aurantiacum</name>
    <dbReference type="NCBI Taxonomy" id="273384"/>
    <lineage>
        <taxon>Bacteria</taxon>
        <taxon>Bacillati</taxon>
        <taxon>Actinomycetota</taxon>
        <taxon>Actinomycetes</taxon>
        <taxon>Micrococcales</taxon>
        <taxon>Brevibacteriaceae</taxon>
        <taxon>Brevibacterium</taxon>
    </lineage>
</organism>
<accession>A0A2A3ZHP8</accession>
<dbReference type="RefSeq" id="WP_096159802.1">
    <property type="nucleotide sequence ID" value="NZ_NRGO01000004.1"/>
</dbReference>
<evidence type="ECO:0000313" key="3">
    <source>
        <dbReference type="EMBL" id="PCC51522.1"/>
    </source>
</evidence>
<comment type="caution">
    <text evidence="3">The sequence shown here is derived from an EMBL/GenBank/DDBJ whole genome shotgun (WGS) entry which is preliminary data.</text>
</comment>
<dbReference type="PANTHER" id="PTHR43283:SF7">
    <property type="entry name" value="BETA-LACTAMASE-RELATED DOMAIN-CONTAINING PROTEIN"/>
    <property type="match status" value="1"/>
</dbReference>
<dbReference type="Proteomes" id="UP000217720">
    <property type="component" value="Unassembled WGS sequence"/>
</dbReference>
<feature type="domain" description="Beta-lactamase-related" evidence="2">
    <location>
        <begin position="224"/>
        <end position="520"/>
    </location>
</feature>
<gene>
    <name evidence="3" type="ORF">CIK62_03180</name>
</gene>
<dbReference type="InterPro" id="IPR050789">
    <property type="entry name" value="Diverse_Enzym_Activities"/>
</dbReference>
<evidence type="ECO:0000256" key="1">
    <source>
        <dbReference type="SAM" id="MobiDB-lite"/>
    </source>
</evidence>
<evidence type="ECO:0000259" key="2">
    <source>
        <dbReference type="Pfam" id="PF00144"/>
    </source>
</evidence>
<dbReference type="Gene3D" id="3.40.710.10">
    <property type="entry name" value="DD-peptidase/beta-lactamase superfamily"/>
    <property type="match status" value="1"/>
</dbReference>
<name>A0A2A3ZHP8_BREAU</name>